<evidence type="ECO:0000313" key="4">
    <source>
        <dbReference type="EMBL" id="KAA9379670.1"/>
    </source>
</evidence>
<dbReference type="Pfam" id="PF20030">
    <property type="entry name" value="bpMoxR"/>
    <property type="match status" value="1"/>
</dbReference>
<dbReference type="Gene3D" id="3.40.50.300">
    <property type="entry name" value="P-loop containing nucleotide triphosphate hydrolases"/>
    <property type="match status" value="1"/>
</dbReference>
<accession>A0A5J5K6B0</accession>
<dbReference type="Proteomes" id="UP000327011">
    <property type="component" value="Unassembled WGS sequence"/>
</dbReference>
<reference evidence="4 5" key="1">
    <citation type="submission" date="2019-09" db="EMBL/GenBank/DDBJ databases">
        <title>Screening of Novel Bioactive Compounds from Soil-Associated.</title>
        <authorList>
            <person name="Gong X."/>
        </authorList>
    </citation>
    <scope>NUCLEOTIDE SEQUENCE [LARGE SCALE GENOMIC DNA]</scope>
    <source>
        <strain evidence="4 5">Gxj-6</strain>
    </source>
</reference>
<dbReference type="InterPro" id="IPR041538">
    <property type="entry name" value="RavA-like_AAA_lid"/>
</dbReference>
<evidence type="ECO:0000313" key="5">
    <source>
        <dbReference type="Proteomes" id="UP000327011"/>
    </source>
</evidence>
<evidence type="ECO:0000259" key="2">
    <source>
        <dbReference type="Pfam" id="PF17868"/>
    </source>
</evidence>
<feature type="region of interest" description="Disordered" evidence="1">
    <location>
        <begin position="1"/>
        <end position="20"/>
    </location>
</feature>
<gene>
    <name evidence="4" type="ORF">F5972_08440</name>
</gene>
<sequence length="412" mass="44414">MTTTAAHPAAAPADPGDGSVTSARLRQIVAELDATYHERSSAIRAIVAAMLAQQHSLLIGPPGTAKSELARDLTDRIQDARLWEIQLNAYTAPTAMFGPIDVAALMQGRYEQVWDGRATTGHIAFIDEIFKCSPASLNALLAFLNERVYHPEAGGAPIPCPLISAVTASNELPTATESAAIYDRLLVRVEVDYIQDATRFADLLRTSSAPAASRTRVLLTDLQAAVGVHVPAVGVPDQIIDAVVTLRAALRHEGLVPSDRRWRQIVRLLQAHAWLDGRAEVATNDLAVLAHALWDSPATRPTVEKEVLNLVNPSAREALELRDAVEELNAQLDALQGKSTNEISTWAMQEAMPKLKAAGKKLQELHADSAKAGRSTATLEEVMQRHTGVFVKIMTEALQMPAAVARATVSQL</sequence>
<dbReference type="Pfam" id="PF17868">
    <property type="entry name" value="AAA_lid_8"/>
    <property type="match status" value="1"/>
</dbReference>
<organism evidence="4 5">
    <name type="scientific">Microbispora cellulosiformans</name>
    <dbReference type="NCBI Taxonomy" id="2614688"/>
    <lineage>
        <taxon>Bacteria</taxon>
        <taxon>Bacillati</taxon>
        <taxon>Actinomycetota</taxon>
        <taxon>Actinomycetes</taxon>
        <taxon>Streptosporangiales</taxon>
        <taxon>Streptosporangiaceae</taxon>
        <taxon>Microbispora</taxon>
    </lineage>
</organism>
<dbReference type="PANTHER" id="PTHR32204:SF0">
    <property type="entry name" value="ATPASE RAVA"/>
    <property type="match status" value="1"/>
</dbReference>
<dbReference type="InterPro" id="IPR050513">
    <property type="entry name" value="RavA_ATPases"/>
</dbReference>
<keyword evidence="5" id="KW-1185">Reference proteome</keyword>
<feature type="compositionally biased region" description="Low complexity" evidence="1">
    <location>
        <begin position="1"/>
        <end position="15"/>
    </location>
</feature>
<proteinExistence type="predicted"/>
<dbReference type="EMBL" id="VYTZ01000003">
    <property type="protein sequence ID" value="KAA9379670.1"/>
    <property type="molecule type" value="Genomic_DNA"/>
</dbReference>
<feature type="domain" description="MoxR" evidence="3">
    <location>
        <begin position="24"/>
        <end position="206"/>
    </location>
</feature>
<evidence type="ECO:0000259" key="3">
    <source>
        <dbReference type="Pfam" id="PF20030"/>
    </source>
</evidence>
<dbReference type="CDD" id="cd00009">
    <property type="entry name" value="AAA"/>
    <property type="match status" value="1"/>
</dbReference>
<feature type="domain" description="ATPase RavA-like AAA lid" evidence="2">
    <location>
        <begin position="239"/>
        <end position="305"/>
    </location>
</feature>
<evidence type="ECO:0000256" key="1">
    <source>
        <dbReference type="SAM" id="MobiDB-lite"/>
    </source>
</evidence>
<dbReference type="AlphaFoldDB" id="A0A5J5K6B0"/>
<name>A0A5J5K6B0_9ACTN</name>
<comment type="caution">
    <text evidence="4">The sequence shown here is derived from an EMBL/GenBank/DDBJ whole genome shotgun (WGS) entry which is preliminary data.</text>
</comment>
<dbReference type="SUPFAM" id="SSF52540">
    <property type="entry name" value="P-loop containing nucleoside triphosphate hydrolases"/>
    <property type="match status" value="1"/>
</dbReference>
<protein>
    <submittedName>
        <fullName evidence="4">AAA domain-containing protein</fullName>
    </submittedName>
</protein>
<dbReference type="PANTHER" id="PTHR32204">
    <property type="entry name" value="ATPASE RAVA"/>
    <property type="match status" value="1"/>
</dbReference>
<dbReference type="RefSeq" id="WP_150932859.1">
    <property type="nucleotide sequence ID" value="NZ_VYTZ01000003.1"/>
</dbReference>
<dbReference type="InterPro" id="IPR027417">
    <property type="entry name" value="P-loop_NTPase"/>
</dbReference>
<dbReference type="InterPro" id="IPR045427">
    <property type="entry name" value="MoxR"/>
</dbReference>